<dbReference type="Pfam" id="PF08447">
    <property type="entry name" value="PAS_3"/>
    <property type="match status" value="2"/>
</dbReference>
<dbReference type="PROSITE" id="PS50109">
    <property type="entry name" value="HIS_KIN"/>
    <property type="match status" value="1"/>
</dbReference>
<dbReference type="SMART" id="SM00448">
    <property type="entry name" value="REC"/>
    <property type="match status" value="1"/>
</dbReference>
<keyword evidence="4" id="KW-0808">Transferase</keyword>
<feature type="domain" description="PAS" evidence="9">
    <location>
        <begin position="430"/>
        <end position="502"/>
    </location>
</feature>
<dbReference type="InterPro" id="IPR029016">
    <property type="entry name" value="GAF-like_dom_sf"/>
</dbReference>
<evidence type="ECO:0000259" key="8">
    <source>
        <dbReference type="PROSITE" id="PS50110"/>
    </source>
</evidence>
<evidence type="ECO:0000256" key="3">
    <source>
        <dbReference type="ARBA" id="ARBA00022553"/>
    </source>
</evidence>
<dbReference type="SMART" id="SM00387">
    <property type="entry name" value="HATPase_c"/>
    <property type="match status" value="1"/>
</dbReference>
<dbReference type="InterPro" id="IPR003018">
    <property type="entry name" value="GAF"/>
</dbReference>
<dbReference type="Gene3D" id="3.30.450.40">
    <property type="match status" value="1"/>
</dbReference>
<dbReference type="PROSITE" id="PS50110">
    <property type="entry name" value="RESPONSE_REGULATORY"/>
    <property type="match status" value="1"/>
</dbReference>
<accession>A0A558R9G0</accession>
<dbReference type="SUPFAM" id="SSF55874">
    <property type="entry name" value="ATPase domain of HSP90 chaperone/DNA topoisomerase II/histidine kinase"/>
    <property type="match status" value="1"/>
</dbReference>
<dbReference type="GO" id="GO:0006355">
    <property type="term" value="P:regulation of DNA-templated transcription"/>
    <property type="evidence" value="ECO:0007669"/>
    <property type="project" value="InterPro"/>
</dbReference>
<organism evidence="11 12">
    <name type="scientific">Alterirhizorhabdus solaris</name>
    <dbReference type="NCBI Taxonomy" id="2529389"/>
    <lineage>
        <taxon>Bacteria</taxon>
        <taxon>Pseudomonadati</taxon>
        <taxon>Pseudomonadota</taxon>
        <taxon>Alphaproteobacteria</taxon>
        <taxon>Sphingomonadales</taxon>
        <taxon>Rhizorhabdaceae</taxon>
        <taxon>Alterirhizorhabdus</taxon>
    </lineage>
</organism>
<dbReference type="AlphaFoldDB" id="A0A558R9G0"/>
<dbReference type="NCBIfam" id="TIGR00229">
    <property type="entry name" value="sensory_box"/>
    <property type="match status" value="3"/>
</dbReference>
<evidence type="ECO:0000256" key="1">
    <source>
        <dbReference type="ARBA" id="ARBA00000085"/>
    </source>
</evidence>
<sequence>MTINESDRLAGLLRHRILDTAPEPPFDDAVALVQLLCDVPIALVSLVDADRQWFKAACGVDVRETARDTSVCSLAIESEGLFVIPDLSADPRTAAMSLVRDAPHLRFYAGAPLVTRDGIALGSLCAIDTVARPEGLSERQRTGLALVGRQVTALIETRMAAIGEAEAVLAGQETESHYRHVIDSAVDSAIIAIDPKGDVMAWSKGAETIFGWTETEMIGAPLATIFTPEDRAIDRPAREMRIAREQGRATDERWHLRKDGTRFYANGAVTPLIGADHRGFVKSLRDVTAEHENRVALAMSREELELASRAARLGRFDFRPGTGSLVWDDRCRELFGLPPGAPVSYEASFLAGLHPDDRDSAAAAVAAALDPTGTRAFDEEYRTIGIEDGIERHVAAHGLAFFEGDTPTRLIGTVQDVTASRRTLRRLAQTEERLRLASRATNDAIWDWDLVSDMVIWNEALTDAYGHAPADVGPDGAWWIGHIHPDDRERVGHGIHAVIDGTASDWTDHYRFLKADGSYADIQDRGFVIRDEHGRATRMIGAMLDQTEVRALLRQLESRAIGLAEEVKVRTGERDRLWETTSDLMATAGLDGYLKEVNPAWQRLLGWTEAELLARPFIVLVHPDDHAATAGVVAQLARGETVKMFVDHVQSADGSYRTLMWDAVPEGDRFYIVGRDLTEQRAIEDRLRQAQKMEAVGQLTGGIAHDFNNMLTGIIGSLDLLKRDIAGGRQDRIDRYMDAATTSAQRAAGLTDRLLAFSRRQSLDVQSIDVNSLVAGMEDLLRRTLGESVGLEVRLTTAAWPARTDANQLESALLNLAINARDAMPDGGRLTIETDNAVLDEHYVALLADEIAAGDYVVISVSDTGTGMAPDVIAKAFDPFFTTKPIGQGTGLGLSMIYGFARQSGGHARIYSEVGRGTTVKLYLPRAEVAAAIAQDGPAPLRRAEAGECVLVVEDDPAVRMLVIDVLQSLGYAVEQAADGPSALPLIDTMPRLDLLITDVGLPGMNGRQVAEIARQRRPDLPVLFVTGYAEKAAVRGGFLDEGMEMITKPFAIDALSARIREMLE</sequence>
<feature type="domain" description="PAS" evidence="9">
    <location>
        <begin position="174"/>
        <end position="245"/>
    </location>
</feature>
<dbReference type="CDD" id="cd16919">
    <property type="entry name" value="HATPase_CckA-like"/>
    <property type="match status" value="1"/>
</dbReference>
<feature type="domain" description="PAS" evidence="9">
    <location>
        <begin position="570"/>
        <end position="640"/>
    </location>
</feature>
<feature type="modified residue" description="4-aspartylphosphate" evidence="6">
    <location>
        <position position="999"/>
    </location>
</feature>
<feature type="domain" description="Response regulatory" evidence="8">
    <location>
        <begin position="949"/>
        <end position="1064"/>
    </location>
</feature>
<dbReference type="PRINTS" id="PR00344">
    <property type="entry name" value="BCTRLSENSOR"/>
</dbReference>
<dbReference type="SMART" id="SM00086">
    <property type="entry name" value="PAC"/>
    <property type="match status" value="4"/>
</dbReference>
<reference evidence="11 12" key="1">
    <citation type="submission" date="2019-07" db="EMBL/GenBank/DDBJ databases">
        <title>Sphingomonas solaris sp. nov., isolated from a solar panel from Boston, Massachusetts.</title>
        <authorList>
            <person name="Tanner K."/>
            <person name="Pascual J."/>
            <person name="Mancuso C."/>
            <person name="Pereto J."/>
            <person name="Khalil A."/>
            <person name="Vilanova C."/>
        </authorList>
    </citation>
    <scope>NUCLEOTIDE SEQUENCE [LARGE SCALE GENOMIC DNA]</scope>
    <source>
        <strain evidence="11 12">R4DWN</strain>
    </source>
</reference>
<dbReference type="InterPro" id="IPR000014">
    <property type="entry name" value="PAS"/>
</dbReference>
<dbReference type="Gene3D" id="3.30.565.10">
    <property type="entry name" value="Histidine kinase-like ATPase, C-terminal domain"/>
    <property type="match status" value="1"/>
</dbReference>
<comment type="catalytic activity">
    <reaction evidence="1">
        <text>ATP + protein L-histidine = ADP + protein N-phospho-L-histidine.</text>
        <dbReference type="EC" id="2.7.13.3"/>
    </reaction>
</comment>
<dbReference type="Pfam" id="PF00072">
    <property type="entry name" value="Response_reg"/>
    <property type="match status" value="1"/>
</dbReference>
<dbReference type="Pfam" id="PF00512">
    <property type="entry name" value="HisKA"/>
    <property type="match status" value="1"/>
</dbReference>
<evidence type="ECO:0000256" key="6">
    <source>
        <dbReference type="PROSITE-ProRule" id="PRU00169"/>
    </source>
</evidence>
<dbReference type="InterPro" id="IPR003661">
    <property type="entry name" value="HisK_dim/P_dom"/>
</dbReference>
<dbReference type="InterPro" id="IPR011006">
    <property type="entry name" value="CheY-like_superfamily"/>
</dbReference>
<dbReference type="CDD" id="cd00130">
    <property type="entry name" value="PAS"/>
    <property type="match status" value="3"/>
</dbReference>
<evidence type="ECO:0000259" key="7">
    <source>
        <dbReference type="PROSITE" id="PS50109"/>
    </source>
</evidence>
<dbReference type="CDD" id="cd00082">
    <property type="entry name" value="HisKA"/>
    <property type="match status" value="1"/>
</dbReference>
<dbReference type="InterPro" id="IPR052162">
    <property type="entry name" value="Sensor_kinase/Photoreceptor"/>
</dbReference>
<dbReference type="Proteomes" id="UP000318681">
    <property type="component" value="Unassembled WGS sequence"/>
</dbReference>
<dbReference type="GO" id="GO:0000155">
    <property type="term" value="F:phosphorelay sensor kinase activity"/>
    <property type="evidence" value="ECO:0007669"/>
    <property type="project" value="InterPro"/>
</dbReference>
<dbReference type="PROSITE" id="PS50112">
    <property type="entry name" value="PAS"/>
    <property type="match status" value="3"/>
</dbReference>
<dbReference type="InterPro" id="IPR013655">
    <property type="entry name" value="PAS_fold_3"/>
</dbReference>
<dbReference type="SMART" id="SM00065">
    <property type="entry name" value="GAF"/>
    <property type="match status" value="1"/>
</dbReference>
<evidence type="ECO:0000313" key="12">
    <source>
        <dbReference type="Proteomes" id="UP000318681"/>
    </source>
</evidence>
<dbReference type="InterPro" id="IPR036097">
    <property type="entry name" value="HisK_dim/P_sf"/>
</dbReference>
<dbReference type="PANTHER" id="PTHR43304">
    <property type="entry name" value="PHYTOCHROME-LIKE PROTEIN CPH1"/>
    <property type="match status" value="1"/>
</dbReference>
<dbReference type="SUPFAM" id="SSF55785">
    <property type="entry name" value="PYP-like sensor domain (PAS domain)"/>
    <property type="match status" value="4"/>
</dbReference>
<dbReference type="EMBL" id="VNIM01000014">
    <property type="protein sequence ID" value="TVV76017.1"/>
    <property type="molecule type" value="Genomic_DNA"/>
</dbReference>
<dbReference type="Gene3D" id="2.10.70.100">
    <property type="match status" value="1"/>
</dbReference>
<keyword evidence="5" id="KW-0418">Kinase</keyword>
<dbReference type="Gene3D" id="3.40.50.2300">
    <property type="match status" value="1"/>
</dbReference>
<dbReference type="Pfam" id="PF02518">
    <property type="entry name" value="HATPase_c"/>
    <property type="match status" value="1"/>
</dbReference>
<dbReference type="InterPro" id="IPR000700">
    <property type="entry name" value="PAS-assoc_C"/>
</dbReference>
<dbReference type="PANTHER" id="PTHR43304:SF1">
    <property type="entry name" value="PAC DOMAIN-CONTAINING PROTEIN"/>
    <property type="match status" value="1"/>
</dbReference>
<evidence type="ECO:0000259" key="10">
    <source>
        <dbReference type="PROSITE" id="PS50113"/>
    </source>
</evidence>
<dbReference type="CDD" id="cd18161">
    <property type="entry name" value="REC_hyHK_blue-like"/>
    <property type="match status" value="1"/>
</dbReference>
<name>A0A558R9G0_9SPHN</name>
<dbReference type="SUPFAM" id="SSF52172">
    <property type="entry name" value="CheY-like"/>
    <property type="match status" value="1"/>
</dbReference>
<dbReference type="InterPro" id="IPR013767">
    <property type="entry name" value="PAS_fold"/>
</dbReference>
<dbReference type="Pfam" id="PF00989">
    <property type="entry name" value="PAS"/>
    <property type="match status" value="2"/>
</dbReference>
<evidence type="ECO:0000259" key="9">
    <source>
        <dbReference type="PROSITE" id="PS50112"/>
    </source>
</evidence>
<dbReference type="Gene3D" id="1.10.287.130">
    <property type="match status" value="1"/>
</dbReference>
<dbReference type="InterPro" id="IPR036890">
    <property type="entry name" value="HATPase_C_sf"/>
</dbReference>
<dbReference type="InterPro" id="IPR003594">
    <property type="entry name" value="HATPase_dom"/>
</dbReference>
<comment type="caution">
    <text evidence="11">The sequence shown here is derived from an EMBL/GenBank/DDBJ whole genome shotgun (WGS) entry which is preliminary data.</text>
</comment>
<evidence type="ECO:0000256" key="2">
    <source>
        <dbReference type="ARBA" id="ARBA00012438"/>
    </source>
</evidence>
<feature type="domain" description="Histidine kinase" evidence="7">
    <location>
        <begin position="702"/>
        <end position="928"/>
    </location>
</feature>
<dbReference type="Gene3D" id="3.30.450.20">
    <property type="entry name" value="PAS domain"/>
    <property type="match status" value="4"/>
</dbReference>
<keyword evidence="12" id="KW-1185">Reference proteome</keyword>
<dbReference type="EC" id="2.7.13.3" evidence="2"/>
<dbReference type="InterPro" id="IPR005467">
    <property type="entry name" value="His_kinase_dom"/>
</dbReference>
<dbReference type="SMART" id="SM00388">
    <property type="entry name" value="HisKA"/>
    <property type="match status" value="1"/>
</dbReference>
<dbReference type="SUPFAM" id="SSF55781">
    <property type="entry name" value="GAF domain-like"/>
    <property type="match status" value="1"/>
</dbReference>
<dbReference type="SMART" id="SM00091">
    <property type="entry name" value="PAS"/>
    <property type="match status" value="4"/>
</dbReference>
<proteinExistence type="predicted"/>
<dbReference type="InterPro" id="IPR001610">
    <property type="entry name" value="PAC"/>
</dbReference>
<evidence type="ECO:0000256" key="4">
    <source>
        <dbReference type="ARBA" id="ARBA00022679"/>
    </source>
</evidence>
<protein>
    <recommendedName>
        <fullName evidence="2">histidine kinase</fullName>
        <ecNumber evidence="2">2.7.13.3</ecNumber>
    </recommendedName>
</protein>
<dbReference type="InterPro" id="IPR004358">
    <property type="entry name" value="Sig_transdc_His_kin-like_C"/>
</dbReference>
<dbReference type="SUPFAM" id="SSF47384">
    <property type="entry name" value="Homodimeric domain of signal transducing histidine kinase"/>
    <property type="match status" value="1"/>
</dbReference>
<feature type="domain" description="PAC" evidence="10">
    <location>
        <begin position="506"/>
        <end position="558"/>
    </location>
</feature>
<dbReference type="InterPro" id="IPR035965">
    <property type="entry name" value="PAS-like_dom_sf"/>
</dbReference>
<dbReference type="InterPro" id="IPR001789">
    <property type="entry name" value="Sig_transdc_resp-reg_receiver"/>
</dbReference>
<evidence type="ECO:0000313" key="11">
    <source>
        <dbReference type="EMBL" id="TVV76017.1"/>
    </source>
</evidence>
<gene>
    <name evidence="11" type="ORF">FOY91_05400</name>
</gene>
<dbReference type="RefSeq" id="WP_145148922.1">
    <property type="nucleotide sequence ID" value="NZ_VNIM01000014.1"/>
</dbReference>
<dbReference type="PROSITE" id="PS50113">
    <property type="entry name" value="PAC"/>
    <property type="match status" value="1"/>
</dbReference>
<evidence type="ECO:0000256" key="5">
    <source>
        <dbReference type="ARBA" id="ARBA00022777"/>
    </source>
</evidence>
<keyword evidence="3 6" id="KW-0597">Phosphoprotein</keyword>
<dbReference type="OrthoDB" id="9796100at2"/>